<evidence type="ECO:0000256" key="5">
    <source>
        <dbReference type="ARBA" id="ARBA00022553"/>
    </source>
</evidence>
<dbReference type="Pfam" id="PF00512">
    <property type="entry name" value="HisKA"/>
    <property type="match status" value="1"/>
</dbReference>
<dbReference type="Pfam" id="PF02518">
    <property type="entry name" value="HATPase_c"/>
    <property type="match status" value="1"/>
</dbReference>
<dbReference type="SUPFAM" id="SSF55874">
    <property type="entry name" value="ATPase domain of HSP90 chaperone/DNA topoisomerase II/histidine kinase"/>
    <property type="match status" value="1"/>
</dbReference>
<dbReference type="NCBIfam" id="NF012226">
    <property type="entry name" value="AdeS_HK"/>
    <property type="match status" value="1"/>
</dbReference>
<evidence type="ECO:0000256" key="7">
    <source>
        <dbReference type="ARBA" id="ARBA00022692"/>
    </source>
</evidence>
<evidence type="ECO:0000256" key="14">
    <source>
        <dbReference type="SAM" id="Phobius"/>
    </source>
</evidence>
<evidence type="ECO:0000256" key="10">
    <source>
        <dbReference type="ARBA" id="ARBA00022840"/>
    </source>
</evidence>
<dbReference type="PROSITE" id="PS50109">
    <property type="entry name" value="HIS_KIN"/>
    <property type="match status" value="1"/>
</dbReference>
<evidence type="ECO:0000256" key="6">
    <source>
        <dbReference type="ARBA" id="ARBA00022679"/>
    </source>
</evidence>
<dbReference type="InterPro" id="IPR005467">
    <property type="entry name" value="His_kinase_dom"/>
</dbReference>
<evidence type="ECO:0000256" key="2">
    <source>
        <dbReference type="ARBA" id="ARBA00004651"/>
    </source>
</evidence>
<dbReference type="Proteomes" id="UP000887320">
    <property type="component" value="Unassembled WGS sequence"/>
</dbReference>
<keyword evidence="8" id="KW-0547">Nucleotide-binding</keyword>
<sequence>MKNNIGISRQLIITMAKVSLLTTCFSLIFGYLTYFVAIEFKLVSLEQLNSEDWSFNLIDLIWILLVTLCGSLTSVYLGLKLAQRFIAPLNSLAIAAREISLGNLSVRAQLDNPSSVAEITKMINDFNRMAEKLEISVNNASIWNAAIAHELRTPVTILQGRLQGVLDDIFTPDKALLKNLLNQVEQLSFLIEDLRTLSLADNQQLRLNLESVCLSDVITQSVNLLQDRFDQAKLVIETNLSDQACFFDRQRLEQILIALFENEIRYAQAGILRISTQKKSEGLVLTIEDQGPGIADQHIPFIFDAFYRLEESRGKKNGGSGLGLSVVNAIMIAHEGRIEYSKSQALGGSCFSILFKPDNLNKI</sequence>
<dbReference type="GO" id="GO:0005524">
    <property type="term" value="F:ATP binding"/>
    <property type="evidence" value="ECO:0007669"/>
    <property type="project" value="UniProtKB-KW"/>
</dbReference>
<dbReference type="CDD" id="cd06225">
    <property type="entry name" value="HAMP"/>
    <property type="match status" value="1"/>
</dbReference>
<dbReference type="PROSITE" id="PS50885">
    <property type="entry name" value="HAMP"/>
    <property type="match status" value="1"/>
</dbReference>
<dbReference type="EC" id="2.7.13.3" evidence="3"/>
<proteinExistence type="predicted"/>
<gene>
    <name evidence="17" type="primary">adeS</name>
    <name evidence="17" type="ORF">KW868_06080</name>
</gene>
<keyword evidence="7 14" id="KW-0812">Transmembrane</keyword>
<evidence type="ECO:0000256" key="4">
    <source>
        <dbReference type="ARBA" id="ARBA00022475"/>
    </source>
</evidence>
<feature type="transmembrane region" description="Helical" evidence="14">
    <location>
        <begin position="57"/>
        <end position="79"/>
    </location>
</feature>
<keyword evidence="5" id="KW-0597">Phosphoprotein</keyword>
<evidence type="ECO:0000259" key="15">
    <source>
        <dbReference type="PROSITE" id="PS50109"/>
    </source>
</evidence>
<dbReference type="Pfam" id="PF00672">
    <property type="entry name" value="HAMP"/>
    <property type="match status" value="1"/>
</dbReference>
<dbReference type="Gene3D" id="6.10.340.10">
    <property type="match status" value="1"/>
</dbReference>
<feature type="domain" description="HAMP" evidence="16">
    <location>
        <begin position="83"/>
        <end position="138"/>
    </location>
</feature>
<comment type="subcellular location">
    <subcellularLocation>
        <location evidence="2">Cell membrane</location>
        <topology evidence="2">Multi-pass membrane protein</topology>
    </subcellularLocation>
</comment>
<dbReference type="Gene3D" id="1.10.287.130">
    <property type="match status" value="1"/>
</dbReference>
<evidence type="ECO:0000256" key="12">
    <source>
        <dbReference type="ARBA" id="ARBA00023012"/>
    </source>
</evidence>
<evidence type="ECO:0000256" key="13">
    <source>
        <dbReference type="ARBA" id="ARBA00023136"/>
    </source>
</evidence>
<dbReference type="Gene3D" id="3.30.565.10">
    <property type="entry name" value="Histidine kinase-like ATPase, C-terminal domain"/>
    <property type="match status" value="1"/>
</dbReference>
<accession>A0A8X8GCL6</accession>
<keyword evidence="4" id="KW-1003">Cell membrane</keyword>
<keyword evidence="13 14" id="KW-0472">Membrane</keyword>
<evidence type="ECO:0000256" key="8">
    <source>
        <dbReference type="ARBA" id="ARBA00022741"/>
    </source>
</evidence>
<reference evidence="17" key="1">
    <citation type="submission" date="2021-07" db="EMBL/GenBank/DDBJ databases">
        <authorList>
            <person name="Fernandez M."/>
            <person name="Pereira P."/>
            <person name="Torres Tejerizo G.A."/>
            <person name="Gonzalez P."/>
            <person name="Agostini E."/>
        </authorList>
    </citation>
    <scope>NUCLEOTIDE SEQUENCE</scope>
    <source>
        <strain evidence="17">SFC 500-1A</strain>
    </source>
</reference>
<protein>
    <recommendedName>
        <fullName evidence="3">histidine kinase</fullName>
        <ecNumber evidence="3">2.7.13.3</ecNumber>
    </recommendedName>
</protein>
<evidence type="ECO:0000256" key="3">
    <source>
        <dbReference type="ARBA" id="ARBA00012438"/>
    </source>
</evidence>
<dbReference type="InterPro" id="IPR003594">
    <property type="entry name" value="HATPase_dom"/>
</dbReference>
<dbReference type="PANTHER" id="PTHR45528:SF1">
    <property type="entry name" value="SENSOR HISTIDINE KINASE CPXA"/>
    <property type="match status" value="1"/>
</dbReference>
<keyword evidence="6 17" id="KW-0808">Transferase</keyword>
<evidence type="ECO:0000313" key="17">
    <source>
        <dbReference type="EMBL" id="MCF0264038.1"/>
    </source>
</evidence>
<keyword evidence="11 14" id="KW-1133">Transmembrane helix</keyword>
<dbReference type="SMART" id="SM00304">
    <property type="entry name" value="HAMP"/>
    <property type="match status" value="1"/>
</dbReference>
<dbReference type="InterPro" id="IPR004358">
    <property type="entry name" value="Sig_transdc_His_kin-like_C"/>
</dbReference>
<dbReference type="EMBL" id="JAHWXT010000001">
    <property type="protein sequence ID" value="MCF0264038.1"/>
    <property type="molecule type" value="Genomic_DNA"/>
</dbReference>
<dbReference type="InterPro" id="IPR036097">
    <property type="entry name" value="HisK_dim/P_sf"/>
</dbReference>
<dbReference type="PRINTS" id="PR00344">
    <property type="entry name" value="BCTRLSENSOR"/>
</dbReference>
<evidence type="ECO:0000256" key="9">
    <source>
        <dbReference type="ARBA" id="ARBA00022777"/>
    </source>
</evidence>
<feature type="domain" description="Histidine kinase" evidence="15">
    <location>
        <begin position="146"/>
        <end position="359"/>
    </location>
</feature>
<dbReference type="InterPro" id="IPR036890">
    <property type="entry name" value="HATPase_C_sf"/>
</dbReference>
<dbReference type="RefSeq" id="WP_234622971.1">
    <property type="nucleotide sequence ID" value="NZ_JAHWXT010000001.1"/>
</dbReference>
<dbReference type="AlphaFoldDB" id="A0A8X8GCL6"/>
<keyword evidence="10" id="KW-0067">ATP-binding</keyword>
<dbReference type="SMART" id="SM00388">
    <property type="entry name" value="HisKA"/>
    <property type="match status" value="1"/>
</dbReference>
<evidence type="ECO:0000259" key="16">
    <source>
        <dbReference type="PROSITE" id="PS50885"/>
    </source>
</evidence>
<evidence type="ECO:0000256" key="1">
    <source>
        <dbReference type="ARBA" id="ARBA00000085"/>
    </source>
</evidence>
<dbReference type="GO" id="GO:0000155">
    <property type="term" value="F:phosphorelay sensor kinase activity"/>
    <property type="evidence" value="ECO:0007669"/>
    <property type="project" value="InterPro"/>
</dbReference>
<name>A0A8X8GCL6_ACIGI</name>
<comment type="caution">
    <text evidence="17">The sequence shown here is derived from an EMBL/GenBank/DDBJ whole genome shotgun (WGS) entry which is preliminary data.</text>
</comment>
<comment type="catalytic activity">
    <reaction evidence="1">
        <text>ATP + protein L-histidine = ADP + protein N-phospho-L-histidine.</text>
        <dbReference type="EC" id="2.7.13.3"/>
    </reaction>
</comment>
<organism evidence="17 18">
    <name type="scientific">Acinetobacter guillouiae</name>
    <name type="common">Acinetobacter genomosp. 11</name>
    <dbReference type="NCBI Taxonomy" id="106649"/>
    <lineage>
        <taxon>Bacteria</taxon>
        <taxon>Pseudomonadati</taxon>
        <taxon>Pseudomonadota</taxon>
        <taxon>Gammaproteobacteria</taxon>
        <taxon>Moraxellales</taxon>
        <taxon>Moraxellaceae</taxon>
        <taxon>Acinetobacter</taxon>
    </lineage>
</organism>
<dbReference type="SMART" id="SM00387">
    <property type="entry name" value="HATPase_c"/>
    <property type="match status" value="1"/>
</dbReference>
<keyword evidence="9 17" id="KW-0418">Kinase</keyword>
<evidence type="ECO:0000313" key="18">
    <source>
        <dbReference type="Proteomes" id="UP000887320"/>
    </source>
</evidence>
<evidence type="ECO:0000256" key="11">
    <source>
        <dbReference type="ARBA" id="ARBA00022989"/>
    </source>
</evidence>
<dbReference type="PANTHER" id="PTHR45528">
    <property type="entry name" value="SENSOR HISTIDINE KINASE CPXA"/>
    <property type="match status" value="1"/>
</dbReference>
<dbReference type="InterPro" id="IPR003660">
    <property type="entry name" value="HAMP_dom"/>
</dbReference>
<dbReference type="GO" id="GO:0005886">
    <property type="term" value="C:plasma membrane"/>
    <property type="evidence" value="ECO:0007669"/>
    <property type="project" value="UniProtKB-SubCell"/>
</dbReference>
<dbReference type="SUPFAM" id="SSF47384">
    <property type="entry name" value="Homodimeric domain of signal transducing histidine kinase"/>
    <property type="match status" value="1"/>
</dbReference>
<keyword evidence="12" id="KW-0902">Two-component regulatory system</keyword>
<feature type="transmembrane region" description="Helical" evidence="14">
    <location>
        <begin position="12"/>
        <end position="37"/>
    </location>
</feature>
<dbReference type="InterPro" id="IPR050398">
    <property type="entry name" value="HssS/ArlS-like"/>
</dbReference>
<dbReference type="CDD" id="cd00082">
    <property type="entry name" value="HisKA"/>
    <property type="match status" value="1"/>
</dbReference>
<dbReference type="InterPro" id="IPR003661">
    <property type="entry name" value="HisK_dim/P_dom"/>
</dbReference>